<feature type="transmembrane region" description="Helical" evidence="7">
    <location>
        <begin position="342"/>
        <end position="363"/>
    </location>
</feature>
<dbReference type="GO" id="GO:0016020">
    <property type="term" value="C:membrane"/>
    <property type="evidence" value="ECO:0007669"/>
    <property type="project" value="UniProtKB-SubCell"/>
</dbReference>
<dbReference type="Proteomes" id="UP000323386">
    <property type="component" value="Unassembled WGS sequence"/>
</dbReference>
<evidence type="ECO:0000256" key="1">
    <source>
        <dbReference type="ARBA" id="ARBA00004141"/>
    </source>
</evidence>
<dbReference type="InterPro" id="IPR011701">
    <property type="entry name" value="MFS"/>
</dbReference>
<feature type="transmembrane region" description="Helical" evidence="7">
    <location>
        <begin position="309"/>
        <end position="330"/>
    </location>
</feature>
<evidence type="ECO:0000256" key="7">
    <source>
        <dbReference type="SAM" id="Phobius"/>
    </source>
</evidence>
<organism evidence="8 9">
    <name type="scientific">Pseudozyma flocculosa</name>
    <dbReference type="NCBI Taxonomy" id="84751"/>
    <lineage>
        <taxon>Eukaryota</taxon>
        <taxon>Fungi</taxon>
        <taxon>Dikarya</taxon>
        <taxon>Basidiomycota</taxon>
        <taxon>Ustilaginomycotina</taxon>
        <taxon>Ustilaginomycetes</taxon>
        <taxon>Ustilaginales</taxon>
        <taxon>Ustilaginaceae</taxon>
        <taxon>Pseudozyma</taxon>
    </lineage>
</organism>
<evidence type="ECO:0000256" key="3">
    <source>
        <dbReference type="ARBA" id="ARBA00022692"/>
    </source>
</evidence>
<dbReference type="Pfam" id="PF07690">
    <property type="entry name" value="MFS_1"/>
    <property type="match status" value="1"/>
</dbReference>
<reference evidence="8 9" key="1">
    <citation type="submission" date="2018-03" db="EMBL/GenBank/DDBJ databases">
        <authorList>
            <person name="Guldener U."/>
        </authorList>
    </citation>
    <scope>NUCLEOTIDE SEQUENCE [LARGE SCALE GENOMIC DNA]</scope>
    <source>
        <strain evidence="8 9">DAOM196992</strain>
    </source>
</reference>
<sequence>MSPRNQPQRSSEAAGSGATSPTRPGSRDSVGSRVDADLGLASDSSSEEGHFKDPASVEATGLVPTLGSTHLTADSPSPDVKGGFVNIKSAGSEGSPHLQYGKLNGNERQMSAPGLTDWLLRRKDFLGDLDSIATQPSVFDDPAKAPYYQPHPQWENLHRFDPAARWTWREEKRLIRKTDWYICCWSIVMFFCLDLDRGNISQANSDNLLPDLGLTTNDYNLGQTLFRLCFFLAELPSQMISKKLGSDVWVPMQLCLWSIFSASQFFMNGRAQFLFFRSMVGALQGGFIADQVLYLSYFYKKTELPLRLALFWLSNSLVDIVGPFLAFGILRMRGVAGREGWRWLFLLEGLATLTIGIFSFVMMPSSPTSTRTWFWRKGWFDEREETIIVNRIIRDDPSKGSMHNRQGLSPKALWHSLKDYDLWPLYLIAFTFSMPSYPVAGYLTINLRQLGFDTFTVNLLSMPAAAIASVTLVTITLLSERFNTRSWIGIVQNVWYLPGFVALYTLSPTANKWNYWAVVTYIIGAPWAHAVQVSWISRQSGSVQTRTVASALYNMFVQLSAIAGANVYQQDDKPLYRKGNLAMIVVISFNICLYGE</sequence>
<dbReference type="EMBL" id="OOIP01000027">
    <property type="protein sequence ID" value="SPO41437.1"/>
    <property type="molecule type" value="Genomic_DNA"/>
</dbReference>
<protein>
    <submittedName>
        <fullName evidence="8">Related to nicotinamide mononucleotide permease</fullName>
    </submittedName>
</protein>
<dbReference type="FunFam" id="1.20.1250.20:FF:000106">
    <property type="entry name" value="MFS transporter, putative"/>
    <property type="match status" value="1"/>
</dbReference>
<feature type="region of interest" description="Disordered" evidence="6">
    <location>
        <begin position="1"/>
        <end position="55"/>
    </location>
</feature>
<evidence type="ECO:0000256" key="4">
    <source>
        <dbReference type="ARBA" id="ARBA00022989"/>
    </source>
</evidence>
<keyword evidence="5 7" id="KW-0472">Membrane</keyword>
<keyword evidence="4 7" id="KW-1133">Transmembrane helix</keyword>
<dbReference type="PANTHER" id="PTHR43791:SF65">
    <property type="entry name" value="MAJOR FACILITATOR SUPERFAMILY (MFS) PROFILE DOMAIN-CONTAINING PROTEIN-RELATED"/>
    <property type="match status" value="1"/>
</dbReference>
<dbReference type="OrthoDB" id="1935484at2759"/>
<keyword evidence="2" id="KW-0813">Transport</keyword>
<evidence type="ECO:0000256" key="2">
    <source>
        <dbReference type="ARBA" id="ARBA00022448"/>
    </source>
</evidence>
<dbReference type="InterPro" id="IPR036259">
    <property type="entry name" value="MFS_trans_sf"/>
</dbReference>
<feature type="transmembrane region" description="Helical" evidence="7">
    <location>
        <begin position="513"/>
        <end position="531"/>
    </location>
</feature>
<dbReference type="PANTHER" id="PTHR43791">
    <property type="entry name" value="PERMEASE-RELATED"/>
    <property type="match status" value="1"/>
</dbReference>
<proteinExistence type="predicted"/>
<evidence type="ECO:0000256" key="6">
    <source>
        <dbReference type="SAM" id="MobiDB-lite"/>
    </source>
</evidence>
<dbReference type="Gene3D" id="1.20.1250.20">
    <property type="entry name" value="MFS general substrate transporter like domains"/>
    <property type="match status" value="2"/>
</dbReference>
<evidence type="ECO:0000313" key="8">
    <source>
        <dbReference type="EMBL" id="SPO41437.1"/>
    </source>
</evidence>
<feature type="compositionally biased region" description="Polar residues" evidence="6">
    <location>
        <begin position="1"/>
        <end position="23"/>
    </location>
</feature>
<accession>A0A5C3FCS8</accession>
<feature type="transmembrane region" description="Helical" evidence="7">
    <location>
        <begin position="457"/>
        <end position="478"/>
    </location>
</feature>
<feature type="transmembrane region" description="Helical" evidence="7">
    <location>
        <begin position="423"/>
        <end position="445"/>
    </location>
</feature>
<dbReference type="AlphaFoldDB" id="A0A5C3FCS8"/>
<feature type="transmembrane region" description="Helical" evidence="7">
    <location>
        <begin position="274"/>
        <end position="297"/>
    </location>
</feature>
<feature type="transmembrane region" description="Helical" evidence="7">
    <location>
        <begin position="484"/>
        <end position="506"/>
    </location>
</feature>
<keyword evidence="3 7" id="KW-0812">Transmembrane</keyword>
<evidence type="ECO:0000313" key="9">
    <source>
        <dbReference type="Proteomes" id="UP000323386"/>
    </source>
</evidence>
<comment type="subcellular location">
    <subcellularLocation>
        <location evidence="1">Membrane</location>
        <topology evidence="1">Multi-pass membrane protein</topology>
    </subcellularLocation>
</comment>
<dbReference type="GO" id="GO:0022857">
    <property type="term" value="F:transmembrane transporter activity"/>
    <property type="evidence" value="ECO:0007669"/>
    <property type="project" value="InterPro"/>
</dbReference>
<keyword evidence="9" id="KW-1185">Reference proteome</keyword>
<name>A0A5C3FCS8_9BASI</name>
<feature type="transmembrane region" description="Helical" evidence="7">
    <location>
        <begin position="551"/>
        <end position="568"/>
    </location>
</feature>
<gene>
    <name evidence="8" type="ORF">PSFLO_06919</name>
</gene>
<evidence type="ECO:0000256" key="5">
    <source>
        <dbReference type="ARBA" id="ARBA00023136"/>
    </source>
</evidence>
<dbReference type="SUPFAM" id="SSF103473">
    <property type="entry name" value="MFS general substrate transporter"/>
    <property type="match status" value="1"/>
</dbReference>